<comment type="caution">
    <text evidence="5">The sequence shown here is derived from an EMBL/GenBank/DDBJ whole genome shotgun (WGS) entry which is preliminary data.</text>
</comment>
<keyword evidence="2" id="KW-0677">Repeat</keyword>
<dbReference type="Pfam" id="PF23271">
    <property type="entry name" value="HEAT_GCN1"/>
    <property type="match status" value="1"/>
</dbReference>
<evidence type="ECO:0000256" key="2">
    <source>
        <dbReference type="ARBA" id="ARBA00022737"/>
    </source>
</evidence>
<dbReference type="InterPro" id="IPR034085">
    <property type="entry name" value="TOG"/>
</dbReference>
<protein>
    <submittedName>
        <fullName evidence="5">Armadillo-type protein</fullName>
    </submittedName>
</protein>
<keyword evidence="6" id="KW-1185">Reference proteome</keyword>
<dbReference type="Pfam" id="PF24993">
    <property type="entry name" value="GNC1_N"/>
    <property type="match status" value="1"/>
</dbReference>
<feature type="domain" description="TOG" evidence="4">
    <location>
        <begin position="1601"/>
        <end position="1867"/>
    </location>
</feature>
<dbReference type="InterPro" id="IPR011989">
    <property type="entry name" value="ARM-like"/>
</dbReference>
<comment type="similarity">
    <text evidence="1">Belongs to the GCN1 family.</text>
</comment>
<dbReference type="InterPro" id="IPR056810">
    <property type="entry name" value="GNC1-like_N"/>
</dbReference>
<name>A0ABR1F2H0_9ASCO</name>
<reference evidence="5 6" key="1">
    <citation type="submission" date="2024-03" db="EMBL/GenBank/DDBJ databases">
        <title>Genome-scale model development and genomic sequencing of the oleaginous clade Lipomyces.</title>
        <authorList>
            <consortium name="Lawrence Berkeley National Laboratory"/>
            <person name="Czajka J.J."/>
            <person name="Han Y."/>
            <person name="Kim J."/>
            <person name="Mondo S.J."/>
            <person name="Hofstad B.A."/>
            <person name="Robles A."/>
            <person name="Haridas S."/>
            <person name="Riley R."/>
            <person name="LaButti K."/>
            <person name="Pangilinan J."/>
            <person name="Andreopoulos W."/>
            <person name="Lipzen A."/>
            <person name="Yan J."/>
            <person name="Wang M."/>
            <person name="Ng V."/>
            <person name="Grigoriev I.V."/>
            <person name="Spatafora J.W."/>
            <person name="Magnuson J.K."/>
            <person name="Baker S.E."/>
            <person name="Pomraning K.R."/>
        </authorList>
    </citation>
    <scope>NUCLEOTIDE SEQUENCE [LARGE SCALE GENOMIC DNA]</scope>
    <source>
        <strain evidence="5 6">Phaff 52-87</strain>
    </source>
</reference>
<sequence>MAVISAIRALFESSIEELPTKFIPALKRESEKKGMTAADYFVLLEWANEILSLYSADQSSQRPLFDRWHSDLVAIQTLCLDACLSFATDKKTRLAASAEKSTRVALNSVLTCYGDACAIYLDILASKTSKLSSASLLGALINTASDLKTNQQAFKTLQDRSSEIFALYCREILGSKAFVGAHNAKAFNRFFQEFLTPETLLSEIAGPFERSILRAPEFVLGPVSLQLIRSIPSTIDCSVAVSKHFLNPLLSALKSSKDVVRENSAATLRELFKKCMDSELVPKIANELITPLKTSKVTAADQRALYIEVLSSLPSSSALAKSVPAGLITLASKETNEAVVSAIANCMLYFVKFALDNEEALEKTVSESILKGLTDKRANLRRLWIMAVGEFGMKLTPSSSKASVEFVASTLPKLLESWKEIIANASAAVQSKLIVSGYVVVALTKRLLDLKEPVFESAIGKSAKIIETALTGGSKASFFLQDRVYTKISTREEQTWCTRALSATASSISPTKENGAAWALAFIYFITNPAVDARVRQDAAVLLGDAFLQSPVAVGKSVILALWKWIRQLEDPAKKEQSPAISALGLKQLRIVLQAITPRDTDRIPSDVRTDLLIETVVITHHELLDKAQDWITLCQRLGIDPGELVGSQASEFEKVISTTASEEGQTESVIDATMKAAATLAFVRPDVISPFLRDMLVEDLDASRLEGITEEYVSIWHTPDNVLCIDVLSKEREKYAVDKNTKDYATLKWEAEVRAELAKKQAPTQKKLTKEERAKVDAQLKLEKGIREKVQNAYLHVNRGVKLIHFLSAAGTDNGAEVWFPAATKSLVYALRSNLSMLVGSVGIDTFLELSDKVSPRVGPLRRFIGVALLRAIQVADVPESLSQEPLRELVVRIMYRLRFLSEQIPLDAISLIYILPLIMLIFAQNGIECRDTEEKDEQLMLAIETLTYHTEIFANTSVPRLEVLVDLIKLMKAQPSKNKSIKECLLGLCQSMSANINDDELNVFLAASISEDSFVRAAVLEGIDSEFEISHIGYSSELWIACHDENELNSKTANAIWEESDLSIDEQTPLKMLTFLETPDASIRNATSRAIKDALEELSGDHPTLFHDFLQALMDLYRERAKPPATIYDEFGMVAQSSLDQKDPWEARSGVAVTFREIAPIFPESELMGFVAFLIEDGALGDKEPDVRQQMQDAAIHILDLHAKNSVDTLMPIIETCLAAKHNGSEVQDRIKESAIVLYGTLARHLDDDARLPPIIERLIATLRAPSENVQFAVSESLPPLVKRVDGERISKYVEKLLNQLFAGNKYSERRGAAYGLAGLVKGVGISALADYDIIRSLSTALEDKKDPKKRQGVQFAFETLSMSLGKFFEPYAIEILPFLLTSLGDASNEVREATSDAAKEIMKHTTSYGIKQLVPLTLDFFNQSQWRSKKGAVELLGTMAYLDPRQLSESLSDIIPEIVGALNDTHKEVRKAASQSLQRFGEVISNPEIQTLVPVLLKAISDPTKNVETALDALLKTSFVHYIDAPSLALIVYILKRGLRERSASTKRKACQIVGNMASLTDSKDLLPYLNDLVAELEISMVDPVPATRGTASRALGSLIEKLGEEQMPNLIPKLLSTLRADNNEGDRLGAAQALSEVISGLGVRKLEELLPVILKNLGSSKPNIRESFMNLMVFLPAAFGNNFSPYLARVIPPILAGLADESEVIRDTSLRAGRLIVKNYATRAVDLLLPELERGLSDENYRIRLSSIELTGDLLFQITGVSSTNAAAGDEDEEVDEDSAVGGEVHSSLKDFLGAERRDRILALLYLCRSDVTALVRNAAVDVWKVLVPNTPRTVKDILPILSQLIIRRLSSSDEDQRENASQTLSELVRRFGDSLLTQVLPTLESGLFSSDSDAKQGICVALSELIEATPMNVLEVHENTLIGFIRGALVDSDASVREAAAQTFDTLQETFGNSAIDQILPHLLNLLQTAGQSEYALAALKEIMSSKSDTIFPVLLPILLKSPMTAFNARAMGSLAEVAGSSLYRKLQSIIESMFDEIIAIDEKAEDKDEEDEETKQALNDAIDTIVKSVDEDEDGIELVSDIFLELAEDEAASKRALAFIHMAAFFETADGEDYAEFVQPWITIGLSSLSDEDSEVVAAAWKCLSTVVSKLPKEALLDLVIPTSKQLRTLPSSVAGFALAKGPNAILPICSQGLMYGTTEQREYGARGIGYIVERTPADILRPFVTLMVGPLIRTVGERFPSEVKVAILDTLAVMLSKIPAFLRPFLPQLQRTFTKSLADAGSGEELQRSAQKALDVLTAVQQAAKK</sequence>
<dbReference type="InterPro" id="IPR021133">
    <property type="entry name" value="HEAT_type_2"/>
</dbReference>
<evidence type="ECO:0000313" key="5">
    <source>
        <dbReference type="EMBL" id="KAK7204005.1"/>
    </source>
</evidence>
<dbReference type="Pfam" id="PF24916">
    <property type="entry name" value="HEAT_GCN1_fung"/>
    <property type="match status" value="1"/>
</dbReference>
<feature type="repeat" description="HEAT" evidence="3">
    <location>
        <begin position="1614"/>
        <end position="1653"/>
    </location>
</feature>
<dbReference type="Proteomes" id="UP001498771">
    <property type="component" value="Unassembled WGS sequence"/>
</dbReference>
<dbReference type="GeneID" id="90035607"/>
<feature type="repeat" description="HEAT" evidence="3">
    <location>
        <begin position="1378"/>
        <end position="1416"/>
    </location>
</feature>
<evidence type="ECO:0000259" key="4">
    <source>
        <dbReference type="SMART" id="SM01349"/>
    </source>
</evidence>
<accession>A0ABR1F2H0</accession>
<feature type="repeat" description="HEAT" evidence="3">
    <location>
        <begin position="1926"/>
        <end position="1963"/>
    </location>
</feature>
<dbReference type="InterPro" id="IPR022716">
    <property type="entry name" value="Gcn1_N"/>
</dbReference>
<feature type="repeat" description="HEAT" evidence="3">
    <location>
        <begin position="1569"/>
        <end position="1614"/>
    </location>
</feature>
<proteinExistence type="inferred from homology"/>
<dbReference type="PANTHER" id="PTHR23346">
    <property type="entry name" value="TRANSLATIONAL ACTIVATOR GCN1-RELATED"/>
    <property type="match status" value="1"/>
</dbReference>
<dbReference type="SUPFAM" id="SSF48371">
    <property type="entry name" value="ARM repeat"/>
    <property type="match status" value="2"/>
</dbReference>
<dbReference type="PROSITE" id="PS50077">
    <property type="entry name" value="HEAT_REPEAT"/>
    <property type="match status" value="5"/>
</dbReference>
<dbReference type="PANTHER" id="PTHR23346:SF7">
    <property type="entry name" value="STALLED RIBOSOME SENSOR GCN1"/>
    <property type="match status" value="1"/>
</dbReference>
<dbReference type="RefSeq" id="XP_064767038.1">
    <property type="nucleotide sequence ID" value="XM_064910095.1"/>
</dbReference>
<dbReference type="EMBL" id="JBBJBU010000009">
    <property type="protein sequence ID" value="KAK7204005.1"/>
    <property type="molecule type" value="Genomic_DNA"/>
</dbReference>
<organism evidence="5 6">
    <name type="scientific">Myxozyma melibiosi</name>
    <dbReference type="NCBI Taxonomy" id="54550"/>
    <lineage>
        <taxon>Eukaryota</taxon>
        <taxon>Fungi</taxon>
        <taxon>Dikarya</taxon>
        <taxon>Ascomycota</taxon>
        <taxon>Saccharomycotina</taxon>
        <taxon>Lipomycetes</taxon>
        <taxon>Lipomycetales</taxon>
        <taxon>Lipomycetaceae</taxon>
        <taxon>Myxozyma</taxon>
    </lineage>
</organism>
<feature type="domain" description="TOG" evidence="4">
    <location>
        <begin position="1282"/>
        <end position="1516"/>
    </location>
</feature>
<dbReference type="Pfam" id="PF24984">
    <property type="entry name" value="HEAT_EF3_GNC1"/>
    <property type="match status" value="1"/>
</dbReference>
<evidence type="ECO:0000256" key="1">
    <source>
        <dbReference type="ARBA" id="ARBA00007366"/>
    </source>
</evidence>
<dbReference type="Gene3D" id="1.25.10.10">
    <property type="entry name" value="Leucine-rich Repeat Variant"/>
    <property type="match status" value="5"/>
</dbReference>
<dbReference type="InterPro" id="IPR056809">
    <property type="entry name" value="HEAT_GCN1_fung"/>
</dbReference>
<evidence type="ECO:0000256" key="3">
    <source>
        <dbReference type="PROSITE-ProRule" id="PRU00103"/>
    </source>
</evidence>
<dbReference type="Pfam" id="PF24987">
    <property type="entry name" value="HEAT_EF3_N"/>
    <property type="match status" value="2"/>
</dbReference>
<dbReference type="Pfam" id="PF12074">
    <property type="entry name" value="Gcn1_N"/>
    <property type="match status" value="1"/>
</dbReference>
<evidence type="ECO:0000313" key="6">
    <source>
        <dbReference type="Proteomes" id="UP001498771"/>
    </source>
</evidence>
<dbReference type="InterPro" id="IPR057546">
    <property type="entry name" value="HEAT_GCN1"/>
</dbReference>
<dbReference type="InterPro" id="IPR016024">
    <property type="entry name" value="ARM-type_fold"/>
</dbReference>
<gene>
    <name evidence="5" type="ORF">BZA70DRAFT_198003</name>
</gene>
<dbReference type="SMART" id="SM01349">
    <property type="entry name" value="TOG"/>
    <property type="match status" value="2"/>
</dbReference>
<feature type="repeat" description="HEAT" evidence="3">
    <location>
        <begin position="1457"/>
        <end position="1495"/>
    </location>
</feature>